<dbReference type="PANTHER" id="PTHR48475:SF1">
    <property type="entry name" value="RNASE H TYPE-1 DOMAIN-CONTAINING PROTEIN"/>
    <property type="match status" value="1"/>
</dbReference>
<dbReference type="SUPFAM" id="SSF56672">
    <property type="entry name" value="DNA/RNA polymerases"/>
    <property type="match status" value="1"/>
</dbReference>
<organism evidence="2">
    <name type="scientific">Vitis vinifera</name>
    <name type="common">Grape</name>
    <dbReference type="NCBI Taxonomy" id="29760"/>
    <lineage>
        <taxon>Eukaryota</taxon>
        <taxon>Viridiplantae</taxon>
        <taxon>Streptophyta</taxon>
        <taxon>Embryophyta</taxon>
        <taxon>Tracheophyta</taxon>
        <taxon>Spermatophyta</taxon>
        <taxon>Magnoliopsida</taxon>
        <taxon>eudicotyledons</taxon>
        <taxon>Gunneridae</taxon>
        <taxon>Pentapetalae</taxon>
        <taxon>rosids</taxon>
        <taxon>Vitales</taxon>
        <taxon>Vitaceae</taxon>
        <taxon>Viteae</taxon>
        <taxon>Vitis</taxon>
    </lineage>
</organism>
<dbReference type="GO" id="GO:0004523">
    <property type="term" value="F:RNA-DNA hybrid ribonuclease activity"/>
    <property type="evidence" value="ECO:0007669"/>
    <property type="project" value="InterPro"/>
</dbReference>
<name>A5B9U4_VITVI</name>
<dbReference type="InterPro" id="IPR043502">
    <property type="entry name" value="DNA/RNA_pol_sf"/>
</dbReference>
<dbReference type="InterPro" id="IPR036397">
    <property type="entry name" value="RNaseH_sf"/>
</dbReference>
<dbReference type="Gene3D" id="3.30.420.10">
    <property type="entry name" value="Ribonuclease H-like superfamily/Ribonuclease H"/>
    <property type="match status" value="1"/>
</dbReference>
<dbReference type="Gene3D" id="3.10.10.10">
    <property type="entry name" value="HIV Type 1 Reverse Transcriptase, subunit A, domain 1"/>
    <property type="match status" value="1"/>
</dbReference>
<dbReference type="Gene3D" id="3.30.70.270">
    <property type="match status" value="1"/>
</dbReference>
<proteinExistence type="predicted"/>
<sequence>MEESSGSNFPPRISVFDQIEAPISQASVFTRLSDFNQVKQNLAHIPQRSIQQRIETLPRKSWQRNPNKKRCIELKEDAKTRSLIPSRIKHYSTWEIRTNGLDPKVAVHQLIVKHGVRLIKQTQRRFQPKLVSQIETEIDKLIEVGFIKELMVDATTGHEALSFMYGSSRYNQIRMVLRDEEFTAFRTLKGIYCYKVMSFGLKNAGATYQRAMQNIFDDMLHKNVECYVDDLVVKSRKREDHLRDLRMAYTVHLIAHANPIKYMLSKQVLSRRLAIWGLLLTEYEIIYILQKTIKGQALGDFLADHPIPTTWEISDDFPDEEIFYVDIFPSWMMFFDGSARYDGTSACVVFVSPQRQILPYSFVLSERCFNNVVEYQALIIGLQMAIEMKITSLEICEDSKLVINQLLALYEVKSDDLVLYFHYATQLMKKFE</sequence>
<evidence type="ECO:0000313" key="2">
    <source>
        <dbReference type="EMBL" id="CAN83001.1"/>
    </source>
</evidence>
<feature type="domain" description="RNase H type-1" evidence="1">
    <location>
        <begin position="327"/>
        <end position="432"/>
    </location>
</feature>
<evidence type="ECO:0000259" key="1">
    <source>
        <dbReference type="PROSITE" id="PS50879"/>
    </source>
</evidence>
<protein>
    <recommendedName>
        <fullName evidence="1">RNase H type-1 domain-containing protein</fullName>
    </recommendedName>
</protein>
<dbReference type="PANTHER" id="PTHR48475">
    <property type="entry name" value="RIBONUCLEASE H"/>
    <property type="match status" value="1"/>
</dbReference>
<gene>
    <name evidence="2" type="ORF">VITISV_003695</name>
</gene>
<dbReference type="CDD" id="cd09279">
    <property type="entry name" value="RNase_HI_like"/>
    <property type="match status" value="1"/>
</dbReference>
<dbReference type="Pfam" id="PF13456">
    <property type="entry name" value="RVT_3"/>
    <property type="match status" value="1"/>
</dbReference>
<dbReference type="AlphaFoldDB" id="A5B9U4"/>
<dbReference type="CDD" id="cd01647">
    <property type="entry name" value="RT_LTR"/>
    <property type="match status" value="1"/>
</dbReference>
<dbReference type="InterPro" id="IPR002156">
    <property type="entry name" value="RNaseH_domain"/>
</dbReference>
<dbReference type="GO" id="GO:0003676">
    <property type="term" value="F:nucleic acid binding"/>
    <property type="evidence" value="ECO:0007669"/>
    <property type="project" value="InterPro"/>
</dbReference>
<accession>A5B9U4</accession>
<reference evidence="2" key="1">
    <citation type="journal article" date="2007" name="PLoS ONE">
        <title>The first genome sequence of an elite grapevine cultivar (Pinot noir Vitis vinifera L.): coping with a highly heterozygous genome.</title>
        <authorList>
            <person name="Velasco R."/>
            <person name="Zharkikh A."/>
            <person name="Troggio M."/>
            <person name="Cartwright D.A."/>
            <person name="Cestaro A."/>
            <person name="Pruss D."/>
            <person name="Pindo M."/>
            <person name="FitzGerald L.M."/>
            <person name="Vezzulli S."/>
            <person name="Reid J."/>
            <person name="Malacarne G."/>
            <person name="Iliev D."/>
            <person name="Coppola G."/>
            <person name="Wardell B."/>
            <person name="Micheletti D."/>
            <person name="Macalma T."/>
            <person name="Facci M."/>
            <person name="Mitchell J.T."/>
            <person name="Perazzolli M."/>
            <person name="Eldredge G."/>
            <person name="Gatto P."/>
            <person name="Oyzerski R."/>
            <person name="Moretto M."/>
            <person name="Gutin N."/>
            <person name="Stefanini M."/>
            <person name="Chen Y."/>
            <person name="Segala C."/>
            <person name="Davenport C."/>
            <person name="Dematte L."/>
            <person name="Mraz A."/>
            <person name="Battilana J."/>
            <person name="Stormo K."/>
            <person name="Costa F."/>
            <person name="Tao Q."/>
            <person name="Si-Ammour A."/>
            <person name="Harkins T."/>
            <person name="Lackey A."/>
            <person name="Perbost C."/>
            <person name="Taillon B."/>
            <person name="Stella A."/>
            <person name="Solovyev V."/>
            <person name="Fawcett J.A."/>
            <person name="Sterck L."/>
            <person name="Vandepoele K."/>
            <person name="Grando S.M."/>
            <person name="Toppo S."/>
            <person name="Moser C."/>
            <person name="Lanchbury J."/>
            <person name="Bogden R."/>
            <person name="Skolnick M."/>
            <person name="Sgaramella V."/>
            <person name="Bhatnagar S.K."/>
            <person name="Fontana P."/>
            <person name="Gutin A."/>
            <person name="Van de Peer Y."/>
            <person name="Salamini F."/>
            <person name="Viola R."/>
        </authorList>
    </citation>
    <scope>NUCLEOTIDE SEQUENCE</scope>
</reference>
<dbReference type="InterPro" id="IPR000477">
    <property type="entry name" value="RT_dom"/>
</dbReference>
<dbReference type="EMBL" id="AM451669">
    <property type="protein sequence ID" value="CAN83001.1"/>
    <property type="molecule type" value="Genomic_DNA"/>
</dbReference>
<dbReference type="PROSITE" id="PS50879">
    <property type="entry name" value="RNASE_H_1"/>
    <property type="match status" value="1"/>
</dbReference>
<dbReference type="Pfam" id="PF00078">
    <property type="entry name" value="RVT_1"/>
    <property type="match status" value="1"/>
</dbReference>
<dbReference type="InterPro" id="IPR043128">
    <property type="entry name" value="Rev_trsase/Diguanyl_cyclase"/>
</dbReference>